<keyword evidence="2" id="KW-1133">Transmembrane helix</keyword>
<evidence type="ECO:0000256" key="1">
    <source>
        <dbReference type="SAM" id="MobiDB-lite"/>
    </source>
</evidence>
<name>A0AAN7YJV0_9PEZI</name>
<protein>
    <recommendedName>
        <fullName evidence="6">Membrane-associated protein</fullName>
    </recommendedName>
</protein>
<feature type="transmembrane region" description="Helical" evidence="2">
    <location>
        <begin position="167"/>
        <end position="188"/>
    </location>
</feature>
<evidence type="ECO:0008006" key="6">
    <source>
        <dbReference type="Google" id="ProtNLM"/>
    </source>
</evidence>
<keyword evidence="2" id="KW-0812">Transmembrane</keyword>
<feature type="region of interest" description="Disordered" evidence="1">
    <location>
        <begin position="225"/>
        <end position="244"/>
    </location>
</feature>
<evidence type="ECO:0000313" key="4">
    <source>
        <dbReference type="EMBL" id="KAK5111924.1"/>
    </source>
</evidence>
<feature type="transmembrane region" description="Helical" evidence="2">
    <location>
        <begin position="71"/>
        <end position="97"/>
    </location>
</feature>
<feature type="signal peptide" evidence="3">
    <location>
        <begin position="1"/>
        <end position="37"/>
    </location>
</feature>
<dbReference type="Proteomes" id="UP001310890">
    <property type="component" value="Unassembled WGS sequence"/>
</dbReference>
<reference evidence="4" key="1">
    <citation type="submission" date="2023-08" db="EMBL/GenBank/DDBJ databases">
        <title>Black Yeasts Isolated from many extreme environments.</title>
        <authorList>
            <person name="Coleine C."/>
            <person name="Stajich J.E."/>
            <person name="Selbmann L."/>
        </authorList>
    </citation>
    <scope>NUCLEOTIDE SEQUENCE</scope>
    <source>
        <strain evidence="4">CCFEE 5401</strain>
    </source>
</reference>
<evidence type="ECO:0000256" key="2">
    <source>
        <dbReference type="SAM" id="Phobius"/>
    </source>
</evidence>
<accession>A0AAN7YJV0</accession>
<dbReference type="EMBL" id="JAVRRL010000035">
    <property type="protein sequence ID" value="KAK5111924.1"/>
    <property type="molecule type" value="Genomic_DNA"/>
</dbReference>
<keyword evidence="3" id="KW-0732">Signal</keyword>
<keyword evidence="2" id="KW-0472">Membrane</keyword>
<organism evidence="4 5">
    <name type="scientific">Meristemomyces frigidus</name>
    <dbReference type="NCBI Taxonomy" id="1508187"/>
    <lineage>
        <taxon>Eukaryota</taxon>
        <taxon>Fungi</taxon>
        <taxon>Dikarya</taxon>
        <taxon>Ascomycota</taxon>
        <taxon>Pezizomycotina</taxon>
        <taxon>Dothideomycetes</taxon>
        <taxon>Dothideomycetidae</taxon>
        <taxon>Mycosphaerellales</taxon>
        <taxon>Teratosphaeriaceae</taxon>
        <taxon>Meristemomyces</taxon>
    </lineage>
</organism>
<evidence type="ECO:0000313" key="5">
    <source>
        <dbReference type="Proteomes" id="UP001310890"/>
    </source>
</evidence>
<comment type="caution">
    <text evidence="4">The sequence shown here is derived from an EMBL/GenBank/DDBJ whole genome shotgun (WGS) entry which is preliminary data.</text>
</comment>
<feature type="chain" id="PRO_5043009139" description="Membrane-associated protein" evidence="3">
    <location>
        <begin position="38"/>
        <end position="313"/>
    </location>
</feature>
<evidence type="ECO:0000256" key="3">
    <source>
        <dbReference type="SAM" id="SignalP"/>
    </source>
</evidence>
<proteinExistence type="predicted"/>
<dbReference type="AlphaFoldDB" id="A0AAN7YJV0"/>
<sequence>MQKNKATTPCPFRRAAKTTTRLVIIATTALLLSSAVAQRNSSPLAATSYNDNEVSLSHNWSRFIYEFSTTILIILAVSLSMLGFGVWCPIAVCISLVQGCSRVQAALVVGVVHATTTALSTTTGNLTRPRQADETLAPGSCFYPDCQDGDVHSAGSRFRNWVEYSGVMILMVMVVGYVLMGMLGEFFASITREAAATLEREHVDSMAEQIVVEKRGVSTQETFAGLKGNTSKGEEGDGGGSCSAASSISVHLPNDHDWHNHFANLDASRRRAVHGGKATDFNGVEMNLPVTDIDENWEWMRQGNRTSGAATHI</sequence>
<gene>
    <name evidence="4" type="ORF">LTR62_004656</name>
</gene>